<protein>
    <submittedName>
        <fullName evidence="1">Uncharacterized protein</fullName>
    </submittedName>
</protein>
<accession>J9FSE7</accession>
<name>J9FSE7_9ZZZZ</name>
<sequence length="83" mass="9740">HPTPPYGYLEEITLYHVSTKESHSSVPTLYFVMRCNLGGRYTFSSNSFQKRVELIIKFNVESLQLENTITVFEDGFWRPTDFE</sequence>
<dbReference type="AlphaFoldDB" id="J9FSE7"/>
<dbReference type="EMBL" id="AMCI01008921">
    <property type="protein sequence ID" value="EJW90304.1"/>
    <property type="molecule type" value="Genomic_DNA"/>
</dbReference>
<evidence type="ECO:0000313" key="1">
    <source>
        <dbReference type="EMBL" id="EJW90304.1"/>
    </source>
</evidence>
<organism evidence="1">
    <name type="scientific">gut metagenome</name>
    <dbReference type="NCBI Taxonomy" id="749906"/>
    <lineage>
        <taxon>unclassified sequences</taxon>
        <taxon>metagenomes</taxon>
        <taxon>organismal metagenomes</taxon>
    </lineage>
</organism>
<gene>
    <name evidence="1" type="ORF">EVA_21589</name>
</gene>
<reference evidence="1" key="1">
    <citation type="journal article" date="2012" name="PLoS ONE">
        <title>Gene sets for utilization of primary and secondary nutrition supplies in the distal gut of endangered iberian lynx.</title>
        <authorList>
            <person name="Alcaide M."/>
            <person name="Messina E."/>
            <person name="Richter M."/>
            <person name="Bargiela R."/>
            <person name="Peplies J."/>
            <person name="Huws S.A."/>
            <person name="Newbold C.J."/>
            <person name="Golyshin P.N."/>
            <person name="Simon M.A."/>
            <person name="Lopez G."/>
            <person name="Yakimov M.M."/>
            <person name="Ferrer M."/>
        </authorList>
    </citation>
    <scope>NUCLEOTIDE SEQUENCE</scope>
</reference>
<comment type="caution">
    <text evidence="1">The sequence shown here is derived from an EMBL/GenBank/DDBJ whole genome shotgun (WGS) entry which is preliminary data.</text>
</comment>
<proteinExistence type="predicted"/>
<feature type="non-terminal residue" evidence="1">
    <location>
        <position position="1"/>
    </location>
</feature>